<accession>A0A2T0VWN0</accession>
<name>A0A2T0VWN0_9RHOB</name>
<protein>
    <recommendedName>
        <fullName evidence="4">Transferrin-binding protein B C-lobe/N-lobe beta barrel domain-containing protein</fullName>
    </recommendedName>
</protein>
<dbReference type="EMBL" id="PVTP01000010">
    <property type="protein sequence ID" value="PRY76043.1"/>
    <property type="molecule type" value="Genomic_DNA"/>
</dbReference>
<dbReference type="OrthoDB" id="7844538at2"/>
<keyword evidence="1" id="KW-0732">Signal</keyword>
<sequence>MAYTRGLLIFISSLSLAACEDQGFGEGNTPSASIVTLSDEGEIPDQNYEDDDGSGSHSDLSVVGTALTGYAYSYGLVDGTTNFVGVAGIAPASDPGDAITTGTVSYEGTYALTHVDQDSETFVTGDITLIAAFDTGSVTGDDGALVVTGNFSGTNLGGTVTYEDLTANLDGVVGTDAVVGAFAGNDSESLVVGGIIANTD</sequence>
<dbReference type="AlphaFoldDB" id="A0A2T0VWN0"/>
<dbReference type="RefSeq" id="WP_106358605.1">
    <property type="nucleotide sequence ID" value="NZ_PVTP01000010.1"/>
</dbReference>
<dbReference type="Proteomes" id="UP000238007">
    <property type="component" value="Unassembled WGS sequence"/>
</dbReference>
<evidence type="ECO:0008006" key="4">
    <source>
        <dbReference type="Google" id="ProtNLM"/>
    </source>
</evidence>
<dbReference type="PROSITE" id="PS51257">
    <property type="entry name" value="PROKAR_LIPOPROTEIN"/>
    <property type="match status" value="1"/>
</dbReference>
<proteinExistence type="predicted"/>
<evidence type="ECO:0000256" key="1">
    <source>
        <dbReference type="SAM" id="SignalP"/>
    </source>
</evidence>
<evidence type="ECO:0000313" key="2">
    <source>
        <dbReference type="EMBL" id="PRY76043.1"/>
    </source>
</evidence>
<keyword evidence="3" id="KW-1185">Reference proteome</keyword>
<comment type="caution">
    <text evidence="2">The sequence shown here is derived from an EMBL/GenBank/DDBJ whole genome shotgun (WGS) entry which is preliminary data.</text>
</comment>
<evidence type="ECO:0000313" key="3">
    <source>
        <dbReference type="Proteomes" id="UP000238007"/>
    </source>
</evidence>
<feature type="signal peptide" evidence="1">
    <location>
        <begin position="1"/>
        <end position="17"/>
    </location>
</feature>
<organism evidence="2 3">
    <name type="scientific">Yoonia maritima</name>
    <dbReference type="NCBI Taxonomy" id="1435347"/>
    <lineage>
        <taxon>Bacteria</taxon>
        <taxon>Pseudomonadati</taxon>
        <taxon>Pseudomonadota</taxon>
        <taxon>Alphaproteobacteria</taxon>
        <taxon>Rhodobacterales</taxon>
        <taxon>Paracoccaceae</taxon>
        <taxon>Yoonia</taxon>
    </lineage>
</organism>
<gene>
    <name evidence="2" type="ORF">CLV80_110129</name>
</gene>
<feature type="chain" id="PRO_5015418564" description="Transferrin-binding protein B C-lobe/N-lobe beta barrel domain-containing protein" evidence="1">
    <location>
        <begin position="18"/>
        <end position="200"/>
    </location>
</feature>
<reference evidence="2 3" key="1">
    <citation type="submission" date="2018-03" db="EMBL/GenBank/DDBJ databases">
        <title>Genomic Encyclopedia of Archaeal and Bacterial Type Strains, Phase II (KMG-II): from individual species to whole genera.</title>
        <authorList>
            <person name="Goeker M."/>
        </authorList>
    </citation>
    <scope>NUCLEOTIDE SEQUENCE [LARGE SCALE GENOMIC DNA]</scope>
    <source>
        <strain evidence="2 3">DSM 101533</strain>
    </source>
</reference>